<dbReference type="GO" id="GO:0005506">
    <property type="term" value="F:iron ion binding"/>
    <property type="evidence" value="ECO:0007669"/>
    <property type="project" value="InterPro"/>
</dbReference>
<comment type="PTM">
    <text evidence="7">Binds 1 heme group per subunit.</text>
</comment>
<evidence type="ECO:0000256" key="7">
    <source>
        <dbReference type="PIRSR" id="PIRSR000027-2"/>
    </source>
</evidence>
<dbReference type="RefSeq" id="WP_353472446.1">
    <property type="nucleotide sequence ID" value="NZ_CP123384.1"/>
</dbReference>
<evidence type="ECO:0000256" key="8">
    <source>
        <dbReference type="SAM" id="SignalP"/>
    </source>
</evidence>
<evidence type="ECO:0000256" key="2">
    <source>
        <dbReference type="ARBA" id="ARBA00022617"/>
    </source>
</evidence>
<dbReference type="GO" id="GO:0009055">
    <property type="term" value="F:electron transfer activity"/>
    <property type="evidence" value="ECO:0007669"/>
    <property type="project" value="InterPro"/>
</dbReference>
<evidence type="ECO:0000256" key="5">
    <source>
        <dbReference type="ARBA" id="ARBA00023004"/>
    </source>
</evidence>
<dbReference type="GO" id="GO:0022900">
    <property type="term" value="P:electron transport chain"/>
    <property type="evidence" value="ECO:0007669"/>
    <property type="project" value="InterPro"/>
</dbReference>
<dbReference type="GO" id="GO:0042597">
    <property type="term" value="C:periplasmic space"/>
    <property type="evidence" value="ECO:0007669"/>
    <property type="project" value="InterPro"/>
</dbReference>
<keyword evidence="8" id="KW-0732">Signal</keyword>
<sequence length="155" mass="15923">MKITAGRLTVAATATLAVIGTAALAQQVPAPLKARQGEMNILAINLGILGDMARGKSPYDAEAAQMAAESIVAVTMINKAPLFPAGTSEMELEGTRAKAEIWDDWEGFSAKWTGLAEAATGLQKVAATGQEALGPAVGQLGGACKACHDTFRAPE</sequence>
<gene>
    <name evidence="9" type="ORF">PVT71_14245</name>
</gene>
<dbReference type="SUPFAM" id="SSF47175">
    <property type="entry name" value="Cytochromes"/>
    <property type="match status" value="1"/>
</dbReference>
<keyword evidence="3 6" id="KW-0479">Metal-binding</keyword>
<accession>A0AAU8AFA5</accession>
<evidence type="ECO:0000256" key="1">
    <source>
        <dbReference type="ARBA" id="ARBA00022448"/>
    </source>
</evidence>
<evidence type="ECO:0000256" key="4">
    <source>
        <dbReference type="ARBA" id="ARBA00022982"/>
    </source>
</evidence>
<feature type="binding site" description="covalent" evidence="7">
    <location>
        <position position="144"/>
    </location>
    <ligand>
        <name>heme c</name>
        <dbReference type="ChEBI" id="CHEBI:61717"/>
    </ligand>
</feature>
<protein>
    <submittedName>
        <fullName evidence="9">Cytochrome c</fullName>
    </submittedName>
</protein>
<feature type="signal peptide" evidence="8">
    <location>
        <begin position="1"/>
        <end position="25"/>
    </location>
</feature>
<dbReference type="AlphaFoldDB" id="A0AAU8AFA5"/>
<keyword evidence="5 6" id="KW-0408">Iron</keyword>
<dbReference type="EMBL" id="CP123384">
    <property type="protein sequence ID" value="XCC93622.1"/>
    <property type="molecule type" value="Genomic_DNA"/>
</dbReference>
<dbReference type="Gene3D" id="1.20.120.10">
    <property type="entry name" value="Cytochrome c/b562"/>
    <property type="match status" value="1"/>
</dbReference>
<evidence type="ECO:0000313" key="9">
    <source>
        <dbReference type="EMBL" id="XCC93622.1"/>
    </source>
</evidence>
<dbReference type="PROSITE" id="PS51009">
    <property type="entry name" value="CYTCII"/>
    <property type="match status" value="1"/>
</dbReference>
<keyword evidence="4" id="KW-0249">Electron transport</keyword>
<dbReference type="InterPro" id="IPR002321">
    <property type="entry name" value="Cyt_c_II"/>
</dbReference>
<feature type="binding site" description="axial binding residue" evidence="6">
    <location>
        <position position="148"/>
    </location>
    <ligand>
        <name>heme c</name>
        <dbReference type="ChEBI" id="CHEBI:61717"/>
    </ligand>
    <ligandPart>
        <name>Fe</name>
        <dbReference type="ChEBI" id="CHEBI:18248"/>
    </ligandPart>
</feature>
<dbReference type="InterPro" id="IPR012127">
    <property type="entry name" value="Cyt_c_prime"/>
</dbReference>
<keyword evidence="2 7" id="KW-0349">Heme</keyword>
<feature type="chain" id="PRO_5043862879" evidence="8">
    <location>
        <begin position="26"/>
        <end position="155"/>
    </location>
</feature>
<proteinExistence type="predicted"/>
<keyword evidence="1" id="KW-0813">Transport</keyword>
<dbReference type="PIRSF" id="PIRSF000027">
    <property type="entry name" value="Cytc_c_prime"/>
    <property type="match status" value="1"/>
</dbReference>
<evidence type="ECO:0000256" key="6">
    <source>
        <dbReference type="PIRSR" id="PIRSR000027-1"/>
    </source>
</evidence>
<dbReference type="GO" id="GO:0020037">
    <property type="term" value="F:heme binding"/>
    <property type="evidence" value="ECO:0007669"/>
    <property type="project" value="InterPro"/>
</dbReference>
<reference evidence="9" key="1">
    <citation type="submission" date="2023-02" db="EMBL/GenBank/DDBJ databases">
        <title>Description and genomic characterization of Salipiger bruguierae sp. nov., isolated from the sediment of mangrove plant Bruguiera sexangula.</title>
        <authorList>
            <person name="Long M."/>
        </authorList>
    </citation>
    <scope>NUCLEOTIDE SEQUENCE</scope>
    <source>
        <strain evidence="9">H15</strain>
    </source>
</reference>
<organism evidence="9">
    <name type="scientific">Alloyangia sp. H15</name>
    <dbReference type="NCBI Taxonomy" id="3029062"/>
    <lineage>
        <taxon>Bacteria</taxon>
        <taxon>Pseudomonadati</taxon>
        <taxon>Pseudomonadota</taxon>
        <taxon>Alphaproteobacteria</taxon>
        <taxon>Rhodobacterales</taxon>
        <taxon>Roseobacteraceae</taxon>
        <taxon>Alloyangia</taxon>
    </lineage>
</organism>
<dbReference type="InterPro" id="IPR010980">
    <property type="entry name" value="Cyt_c/b562"/>
</dbReference>
<dbReference type="Pfam" id="PF01322">
    <property type="entry name" value="Cytochrom_C_2"/>
    <property type="match status" value="1"/>
</dbReference>
<evidence type="ECO:0000256" key="3">
    <source>
        <dbReference type="ARBA" id="ARBA00022723"/>
    </source>
</evidence>
<feature type="binding site" description="covalent" evidence="7">
    <location>
        <position position="147"/>
    </location>
    <ligand>
        <name>heme c</name>
        <dbReference type="ChEBI" id="CHEBI:61717"/>
    </ligand>
</feature>
<name>A0AAU8AFA5_9RHOB</name>